<dbReference type="EMBL" id="LAZR01010000">
    <property type="protein sequence ID" value="KKM69385.1"/>
    <property type="molecule type" value="Genomic_DNA"/>
</dbReference>
<feature type="compositionally biased region" description="Basic and acidic residues" evidence="1">
    <location>
        <begin position="194"/>
        <end position="213"/>
    </location>
</feature>
<gene>
    <name evidence="2" type="ORF">LCGC14_1451280</name>
</gene>
<sequence length="213" mass="23519">DTAMSGGVDTAMSGGVDTAMSTEPSLTVKEPPLLPPGGDGDFSDLFPEPLQAAPTIKKLDDNGQAHLLIFGVLPSDKTDPKEYEVKQQLSNAAWQIHSSDVELAIVYFLLAVRTHHPDFAIPNDAGTRRDWYKSVGAHLKNHPLSELQNLYKLAIIKMIDKDLSYWRPGSLTRWAIPEVANEPALTHQGPQITDEQREARDYLDSRQGKPLPD</sequence>
<organism evidence="2">
    <name type="scientific">marine sediment metagenome</name>
    <dbReference type="NCBI Taxonomy" id="412755"/>
    <lineage>
        <taxon>unclassified sequences</taxon>
        <taxon>metagenomes</taxon>
        <taxon>ecological metagenomes</taxon>
    </lineage>
</organism>
<evidence type="ECO:0000313" key="2">
    <source>
        <dbReference type="EMBL" id="KKM69385.1"/>
    </source>
</evidence>
<reference evidence="2" key="1">
    <citation type="journal article" date="2015" name="Nature">
        <title>Complex archaea that bridge the gap between prokaryotes and eukaryotes.</title>
        <authorList>
            <person name="Spang A."/>
            <person name="Saw J.H."/>
            <person name="Jorgensen S.L."/>
            <person name="Zaremba-Niedzwiedzka K."/>
            <person name="Martijn J."/>
            <person name="Lind A.E."/>
            <person name="van Eijk R."/>
            <person name="Schleper C."/>
            <person name="Guy L."/>
            <person name="Ettema T.J."/>
        </authorList>
    </citation>
    <scope>NUCLEOTIDE SEQUENCE</scope>
</reference>
<feature type="region of interest" description="Disordered" evidence="1">
    <location>
        <begin position="1"/>
        <end position="25"/>
    </location>
</feature>
<protein>
    <submittedName>
        <fullName evidence="2">Uncharacterized protein</fullName>
    </submittedName>
</protein>
<evidence type="ECO:0000256" key="1">
    <source>
        <dbReference type="SAM" id="MobiDB-lite"/>
    </source>
</evidence>
<feature type="non-terminal residue" evidence="2">
    <location>
        <position position="1"/>
    </location>
</feature>
<comment type="caution">
    <text evidence="2">The sequence shown here is derived from an EMBL/GenBank/DDBJ whole genome shotgun (WGS) entry which is preliminary data.</text>
</comment>
<name>A0A0F9LYG9_9ZZZZ</name>
<dbReference type="AlphaFoldDB" id="A0A0F9LYG9"/>
<proteinExistence type="predicted"/>
<accession>A0A0F9LYG9</accession>
<feature type="region of interest" description="Disordered" evidence="1">
    <location>
        <begin position="185"/>
        <end position="213"/>
    </location>
</feature>